<comment type="caution">
    <text evidence="1">The sequence shown here is derived from an EMBL/GenBank/DDBJ whole genome shotgun (WGS) entry which is preliminary data.</text>
</comment>
<proteinExistence type="predicted"/>
<keyword evidence="2" id="KW-1185">Reference proteome</keyword>
<dbReference type="EMBL" id="CAJVPT010005098">
    <property type="protein sequence ID" value="CAG8516137.1"/>
    <property type="molecule type" value="Genomic_DNA"/>
</dbReference>
<protein>
    <submittedName>
        <fullName evidence="1">5635_t:CDS:1</fullName>
    </submittedName>
</protein>
<reference evidence="1" key="1">
    <citation type="submission" date="2021-06" db="EMBL/GenBank/DDBJ databases">
        <authorList>
            <person name="Kallberg Y."/>
            <person name="Tangrot J."/>
            <person name="Rosling A."/>
        </authorList>
    </citation>
    <scope>NUCLEOTIDE SEQUENCE</scope>
    <source>
        <strain evidence="1">CL356</strain>
    </source>
</reference>
<name>A0ACA9L873_9GLOM</name>
<evidence type="ECO:0000313" key="2">
    <source>
        <dbReference type="Proteomes" id="UP000789525"/>
    </source>
</evidence>
<evidence type="ECO:0000313" key="1">
    <source>
        <dbReference type="EMBL" id="CAG8516137.1"/>
    </source>
</evidence>
<sequence>MKSLSWTWLVEEFKVLSSALSEVYALAPIQSSSLSVYIALRLLPTLELVSYNNVTAQLGPERNSHIALRTGY</sequence>
<organism evidence="1 2">
    <name type="scientific">Acaulospora colombiana</name>
    <dbReference type="NCBI Taxonomy" id="27376"/>
    <lineage>
        <taxon>Eukaryota</taxon>
        <taxon>Fungi</taxon>
        <taxon>Fungi incertae sedis</taxon>
        <taxon>Mucoromycota</taxon>
        <taxon>Glomeromycotina</taxon>
        <taxon>Glomeromycetes</taxon>
        <taxon>Diversisporales</taxon>
        <taxon>Acaulosporaceae</taxon>
        <taxon>Acaulospora</taxon>
    </lineage>
</organism>
<accession>A0ACA9L873</accession>
<dbReference type="Proteomes" id="UP000789525">
    <property type="component" value="Unassembled WGS sequence"/>
</dbReference>
<gene>
    <name evidence="1" type="ORF">ACOLOM_LOCUS3441</name>
</gene>